<dbReference type="RefSeq" id="WP_125223024.1">
    <property type="nucleotide sequence ID" value="NZ_QUSX01000002.1"/>
</dbReference>
<dbReference type="Proteomes" id="UP000286990">
    <property type="component" value="Unassembled WGS sequence"/>
</dbReference>
<accession>A0A426RH62</accession>
<keyword evidence="1" id="KW-0472">Membrane</keyword>
<name>A0A426RH62_9FLAO</name>
<organism evidence="2 3">
    <name type="scientific">Maribacter algicola</name>
    <dbReference type="NCBI Taxonomy" id="2498892"/>
    <lineage>
        <taxon>Bacteria</taxon>
        <taxon>Pseudomonadati</taxon>
        <taxon>Bacteroidota</taxon>
        <taxon>Flavobacteriia</taxon>
        <taxon>Flavobacteriales</taxon>
        <taxon>Flavobacteriaceae</taxon>
        <taxon>Maribacter</taxon>
    </lineage>
</organism>
<sequence>MKFFIIEKKEKHKKFTDSQLLKEIDKEYKFDEKKSNNHKSIFSRTELKKNVSYTYLVLIISLVLHIIGLTIIFNIENDSDGLVTIGSIVLLSAIVHGLVMITLPFWFKKELIFNKEKGLIQTKTLVGLKTTRININNIYRIVQNVDKQYSYYTFRERKNDLVSEKSPILVVKAEDVETIEALNTFFDNNFPKISLEKITNNEISSLEKCLLR</sequence>
<keyword evidence="1" id="KW-0812">Transmembrane</keyword>
<evidence type="ECO:0000313" key="2">
    <source>
        <dbReference type="EMBL" id="RRQ48303.1"/>
    </source>
</evidence>
<evidence type="ECO:0000256" key="1">
    <source>
        <dbReference type="SAM" id="Phobius"/>
    </source>
</evidence>
<proteinExistence type="predicted"/>
<protein>
    <submittedName>
        <fullName evidence="2">Uncharacterized protein</fullName>
    </submittedName>
</protein>
<reference evidence="3" key="2">
    <citation type="submission" date="2018-12" db="EMBL/GenBank/DDBJ databases">
        <title>Maribacter lutimaris sp. nov., isolated from marine sediment.</title>
        <authorList>
            <person name="Kim K.K."/>
        </authorList>
    </citation>
    <scope>NUCLEOTIDE SEQUENCE [LARGE SCALE GENOMIC DNA]</scope>
    <source>
        <strain evidence="3">PoM-212</strain>
    </source>
</reference>
<dbReference type="AlphaFoldDB" id="A0A426RH62"/>
<dbReference type="OrthoDB" id="9903660at2"/>
<comment type="caution">
    <text evidence="2">The sequence shown here is derived from an EMBL/GenBank/DDBJ whole genome shotgun (WGS) entry which is preliminary data.</text>
</comment>
<evidence type="ECO:0000313" key="3">
    <source>
        <dbReference type="Proteomes" id="UP000286990"/>
    </source>
</evidence>
<feature type="transmembrane region" description="Helical" evidence="1">
    <location>
        <begin position="53"/>
        <end position="75"/>
    </location>
</feature>
<keyword evidence="1" id="KW-1133">Transmembrane helix</keyword>
<reference evidence="3" key="1">
    <citation type="submission" date="2018-08" db="EMBL/GenBank/DDBJ databases">
        <authorList>
            <person name="Khan S.A."/>
            <person name="J S.E."/>
        </authorList>
    </citation>
    <scope>NUCLEOTIDE SEQUENCE [LARGE SCALE GENOMIC DNA]</scope>
    <source>
        <strain evidence="3">PoM-212</strain>
    </source>
</reference>
<feature type="transmembrane region" description="Helical" evidence="1">
    <location>
        <begin position="81"/>
        <end position="107"/>
    </location>
</feature>
<gene>
    <name evidence="2" type="ORF">DZC72_11320</name>
</gene>
<dbReference type="EMBL" id="QUSX01000002">
    <property type="protein sequence ID" value="RRQ48303.1"/>
    <property type="molecule type" value="Genomic_DNA"/>
</dbReference>
<keyword evidence="3" id="KW-1185">Reference proteome</keyword>